<dbReference type="PANTHER" id="PTHR43201">
    <property type="entry name" value="ACYL-COA SYNTHETASE"/>
    <property type="match status" value="1"/>
</dbReference>
<evidence type="ECO:0000313" key="6">
    <source>
        <dbReference type="EMBL" id="GAA2095626.1"/>
    </source>
</evidence>
<dbReference type="InterPro" id="IPR042099">
    <property type="entry name" value="ANL_N_sf"/>
</dbReference>
<keyword evidence="2" id="KW-0436">Ligase</keyword>
<feature type="region of interest" description="Disordered" evidence="3">
    <location>
        <begin position="168"/>
        <end position="196"/>
    </location>
</feature>
<evidence type="ECO:0000313" key="7">
    <source>
        <dbReference type="Proteomes" id="UP001500984"/>
    </source>
</evidence>
<dbReference type="Pfam" id="PF13193">
    <property type="entry name" value="AMP-binding_C"/>
    <property type="match status" value="1"/>
</dbReference>
<dbReference type="CDD" id="cd04433">
    <property type="entry name" value="AFD_class_I"/>
    <property type="match status" value="1"/>
</dbReference>
<dbReference type="InterPro" id="IPR025110">
    <property type="entry name" value="AMP-bd_C"/>
</dbReference>
<evidence type="ECO:0000256" key="1">
    <source>
        <dbReference type="ARBA" id="ARBA00006432"/>
    </source>
</evidence>
<comment type="similarity">
    <text evidence="1">Belongs to the ATP-dependent AMP-binding enzyme family.</text>
</comment>
<keyword evidence="7" id="KW-1185">Reference proteome</keyword>
<evidence type="ECO:0000256" key="3">
    <source>
        <dbReference type="SAM" id="MobiDB-lite"/>
    </source>
</evidence>
<evidence type="ECO:0000259" key="5">
    <source>
        <dbReference type="Pfam" id="PF13193"/>
    </source>
</evidence>
<feature type="domain" description="AMP-dependent synthetase/ligase" evidence="4">
    <location>
        <begin position="56"/>
        <end position="451"/>
    </location>
</feature>
<evidence type="ECO:0000256" key="2">
    <source>
        <dbReference type="ARBA" id="ARBA00022598"/>
    </source>
</evidence>
<sequence length="597" mass="63291">MTAATSAPTLYGSLRTWADAAPQRELLIQVDPVPDEHRERGRPGGPRRAEASAVSTTVATAEELLALADSRAAWMQGRDIGPGSCIAVWLPSWIEAVAWQFAASAVGAHVIGVNTRYNVAEVGHVLRKARPSVLVAAHGFQRLDLLRTLTRAAESLPTDAPRPFVLVAPAPNAPAPPRPEDWDLGAGSATTLDMPRPDAGASASFRLVTTGTQQGTPSPAERTGGAASVQDVADDDRDVLAVAFTTSGSTGMPKLAAHSEAGTVAHLRAVAARLEFRTGDVMVEPLPYSGTFGYTAVMAALFGGASVVIQPAFDPAALLEVWHARGGTHYVGGDDMLVRIAQAWRERPYDLSTWRWTGVADFQGASHEIARWSADRFGTTTVGVYGSSEVFALTSFWPSGTAAELRARGGGQLASPSYAYRIADPATDAEVPTGERGEIQLRGPNVVDAYLGDEGEGAKAFTGDGWFRSGDLGDRVDEHSFAYVCRMGDVLRLKGFMVDPAEIEGHIAGHPAVDTAKVVGRTGRSGETEAVAFVVLAAGAEVTGDELRDYTRESLARYKVPAEVRIVEEMPTTAGTNGSKIRAVTLREWAQLPSSPR</sequence>
<protein>
    <submittedName>
        <fullName evidence="6">AMP-binding protein</fullName>
    </submittedName>
</protein>
<organism evidence="6 7">
    <name type="scientific">Brevibacterium salitolerans</name>
    <dbReference type="NCBI Taxonomy" id="1403566"/>
    <lineage>
        <taxon>Bacteria</taxon>
        <taxon>Bacillati</taxon>
        <taxon>Actinomycetota</taxon>
        <taxon>Actinomycetes</taxon>
        <taxon>Micrococcales</taxon>
        <taxon>Brevibacteriaceae</taxon>
        <taxon>Brevibacterium</taxon>
    </lineage>
</organism>
<evidence type="ECO:0000259" key="4">
    <source>
        <dbReference type="Pfam" id="PF00501"/>
    </source>
</evidence>
<dbReference type="Pfam" id="PF00501">
    <property type="entry name" value="AMP-binding"/>
    <property type="match status" value="1"/>
</dbReference>
<reference evidence="6 7" key="1">
    <citation type="journal article" date="2019" name="Int. J. Syst. Evol. Microbiol.">
        <title>The Global Catalogue of Microorganisms (GCM) 10K type strain sequencing project: providing services to taxonomists for standard genome sequencing and annotation.</title>
        <authorList>
            <consortium name="The Broad Institute Genomics Platform"/>
            <consortium name="The Broad Institute Genome Sequencing Center for Infectious Disease"/>
            <person name="Wu L."/>
            <person name="Ma J."/>
        </authorList>
    </citation>
    <scope>NUCLEOTIDE SEQUENCE [LARGE SCALE GENOMIC DNA]</scope>
    <source>
        <strain evidence="6 7">JCM 15900</strain>
    </source>
</reference>
<feature type="compositionally biased region" description="Basic and acidic residues" evidence="3">
    <location>
        <begin position="34"/>
        <end position="50"/>
    </location>
</feature>
<comment type="caution">
    <text evidence="6">The sequence shown here is derived from an EMBL/GenBank/DDBJ whole genome shotgun (WGS) entry which is preliminary data.</text>
</comment>
<dbReference type="EMBL" id="BAAAPZ010000005">
    <property type="protein sequence ID" value="GAA2095626.1"/>
    <property type="molecule type" value="Genomic_DNA"/>
</dbReference>
<feature type="region of interest" description="Disordered" evidence="3">
    <location>
        <begin position="31"/>
        <end position="53"/>
    </location>
</feature>
<dbReference type="PANTHER" id="PTHR43201:SF5">
    <property type="entry name" value="MEDIUM-CHAIN ACYL-COA LIGASE ACSF2, MITOCHONDRIAL"/>
    <property type="match status" value="1"/>
</dbReference>
<feature type="domain" description="AMP-binding enzyme C-terminal" evidence="5">
    <location>
        <begin position="502"/>
        <end position="574"/>
    </location>
</feature>
<accession>A0ABN2WP81</accession>
<gene>
    <name evidence="6" type="ORF">GCM10009823_15240</name>
</gene>
<dbReference type="InterPro" id="IPR000873">
    <property type="entry name" value="AMP-dep_synth/lig_dom"/>
</dbReference>
<dbReference type="SUPFAM" id="SSF56801">
    <property type="entry name" value="Acetyl-CoA synthetase-like"/>
    <property type="match status" value="1"/>
</dbReference>
<dbReference type="Gene3D" id="3.40.50.12780">
    <property type="entry name" value="N-terminal domain of ligase-like"/>
    <property type="match status" value="1"/>
</dbReference>
<dbReference type="Gene3D" id="3.40.50.980">
    <property type="match status" value="1"/>
</dbReference>
<dbReference type="RefSeq" id="WP_344336712.1">
    <property type="nucleotide sequence ID" value="NZ_BAAAPZ010000005.1"/>
</dbReference>
<dbReference type="Proteomes" id="UP001500984">
    <property type="component" value="Unassembled WGS sequence"/>
</dbReference>
<name>A0ABN2WP81_9MICO</name>
<proteinExistence type="inferred from homology"/>
<feature type="region of interest" description="Disordered" evidence="3">
    <location>
        <begin position="210"/>
        <end position="231"/>
    </location>
</feature>
<dbReference type="InterPro" id="IPR045851">
    <property type="entry name" value="AMP-bd_C_sf"/>
</dbReference>
<dbReference type="Gene3D" id="3.30.300.30">
    <property type="match status" value="1"/>
</dbReference>